<keyword evidence="1" id="KW-1133">Transmembrane helix</keyword>
<feature type="non-terminal residue" evidence="2">
    <location>
        <position position="1"/>
    </location>
</feature>
<evidence type="ECO:0000256" key="1">
    <source>
        <dbReference type="SAM" id="Phobius"/>
    </source>
</evidence>
<reference evidence="2" key="2">
    <citation type="journal article" date="2023" name="Proc. Natl. Acad. Sci. U.S.A.">
        <title>A global phylogenomic analysis of the shiitake genus Lentinula.</title>
        <authorList>
            <person name="Sierra-Patev S."/>
            <person name="Min B."/>
            <person name="Naranjo-Ortiz M."/>
            <person name="Looney B."/>
            <person name="Konkel Z."/>
            <person name="Slot J.C."/>
            <person name="Sakamoto Y."/>
            <person name="Steenwyk J.L."/>
            <person name="Rokas A."/>
            <person name="Carro J."/>
            <person name="Camarero S."/>
            <person name="Ferreira P."/>
            <person name="Molpeceres G."/>
            <person name="Ruiz-Duenas F.J."/>
            <person name="Serrano A."/>
            <person name="Henrissat B."/>
            <person name="Drula E."/>
            <person name="Hughes K.W."/>
            <person name="Mata J.L."/>
            <person name="Ishikawa N.K."/>
            <person name="Vargas-Isla R."/>
            <person name="Ushijima S."/>
            <person name="Smith C.A."/>
            <person name="Donoghue J."/>
            <person name="Ahrendt S."/>
            <person name="Andreopoulos W."/>
            <person name="He G."/>
            <person name="LaButti K."/>
            <person name="Lipzen A."/>
            <person name="Ng V."/>
            <person name="Riley R."/>
            <person name="Sandor L."/>
            <person name="Barry K."/>
            <person name="Martinez A.T."/>
            <person name="Xiao Y."/>
            <person name="Gibbons J.G."/>
            <person name="Terashima K."/>
            <person name="Grigoriev I.V."/>
            <person name="Hibbett D."/>
        </authorList>
    </citation>
    <scope>NUCLEOTIDE SEQUENCE</scope>
    <source>
        <strain evidence="2">ET3784</strain>
    </source>
</reference>
<name>A0AA38N1G8_9AGAR</name>
<keyword evidence="1" id="KW-0472">Membrane</keyword>
<evidence type="ECO:0000313" key="3">
    <source>
        <dbReference type="Proteomes" id="UP001176059"/>
    </source>
</evidence>
<protein>
    <submittedName>
        <fullName evidence="2">Uncharacterized protein</fullName>
    </submittedName>
</protein>
<gene>
    <name evidence="2" type="ORF">DFJ43DRAFT_963760</name>
</gene>
<proteinExistence type="predicted"/>
<accession>A0AA38N1G8</accession>
<reference evidence="2" key="1">
    <citation type="submission" date="2022-08" db="EMBL/GenBank/DDBJ databases">
        <authorList>
            <consortium name="DOE Joint Genome Institute"/>
            <person name="Min B."/>
            <person name="Sierra-Patev S."/>
            <person name="Naranjo-Ortiz M."/>
            <person name="Looney B."/>
            <person name="Konkel Z."/>
            <person name="Slot J.C."/>
            <person name="Sakamoto Y."/>
            <person name="Steenwyk J.L."/>
            <person name="Rokas A."/>
            <person name="Carro J."/>
            <person name="Camarero S."/>
            <person name="Ferreira P."/>
            <person name="Molpeceres G."/>
            <person name="Ruiz-duenas F.J."/>
            <person name="Serrano A."/>
            <person name="Henrissat B."/>
            <person name="Drula E."/>
            <person name="Hughes K.W."/>
            <person name="Mata J.L."/>
            <person name="Ishikawa N.K."/>
            <person name="Vargas-Isla R."/>
            <person name="Ushijima S."/>
            <person name="Smith C.A."/>
            <person name="Ahrendt S."/>
            <person name="Andreopoulos W."/>
            <person name="He G."/>
            <person name="LaButti K."/>
            <person name="Lipzen A."/>
            <person name="Ng V."/>
            <person name="Riley R."/>
            <person name="Sandor L."/>
            <person name="Barry K."/>
            <person name="Martinez A.T."/>
            <person name="Xiao Y."/>
            <person name="Gibbons J.G."/>
            <person name="Terashima K."/>
            <person name="Hibbett D.S."/>
            <person name="Grigoriev I.V."/>
        </authorList>
    </citation>
    <scope>NUCLEOTIDE SEQUENCE</scope>
    <source>
        <strain evidence="2">ET3784</strain>
    </source>
</reference>
<dbReference type="Proteomes" id="UP001176059">
    <property type="component" value="Unassembled WGS sequence"/>
</dbReference>
<feature type="transmembrane region" description="Helical" evidence="1">
    <location>
        <begin position="60"/>
        <end position="79"/>
    </location>
</feature>
<dbReference type="AlphaFoldDB" id="A0AA38N1G8"/>
<sequence length="158" mass="18073">SLPDAFPTLEPATLLDIAKHELRPLDLRKLDSKLRSKADDAGTTSSFLSRDSSMKDYPSLSALLVPFNLYFCVLIHFAFTGGRADVVTALSTNLLLYIDHLNDLNNHYEWSAVLQYHMDFHAIRRREMIKGNYEGWGAQDYDLSMKHLFGRDRVRHSA</sequence>
<comment type="caution">
    <text evidence="2">The sequence shown here is derived from an EMBL/GenBank/DDBJ whole genome shotgun (WGS) entry which is preliminary data.</text>
</comment>
<evidence type="ECO:0000313" key="2">
    <source>
        <dbReference type="EMBL" id="KAJ3734085.1"/>
    </source>
</evidence>
<organism evidence="2 3">
    <name type="scientific">Lentinula guzmanii</name>
    <dbReference type="NCBI Taxonomy" id="2804957"/>
    <lineage>
        <taxon>Eukaryota</taxon>
        <taxon>Fungi</taxon>
        <taxon>Dikarya</taxon>
        <taxon>Basidiomycota</taxon>
        <taxon>Agaricomycotina</taxon>
        <taxon>Agaricomycetes</taxon>
        <taxon>Agaricomycetidae</taxon>
        <taxon>Agaricales</taxon>
        <taxon>Marasmiineae</taxon>
        <taxon>Omphalotaceae</taxon>
        <taxon>Lentinula</taxon>
    </lineage>
</organism>
<keyword evidence="3" id="KW-1185">Reference proteome</keyword>
<feature type="non-terminal residue" evidence="2">
    <location>
        <position position="158"/>
    </location>
</feature>
<dbReference type="EMBL" id="JANVFO010000015">
    <property type="protein sequence ID" value="KAJ3734085.1"/>
    <property type="molecule type" value="Genomic_DNA"/>
</dbReference>
<keyword evidence="1" id="KW-0812">Transmembrane</keyword>